<comment type="similarity">
    <text evidence="2">Belongs to the ABC transporter superfamily.</text>
</comment>
<dbReference type="GO" id="GO:0005524">
    <property type="term" value="F:ATP binding"/>
    <property type="evidence" value="ECO:0007669"/>
    <property type="project" value="UniProtKB-KW"/>
</dbReference>
<dbReference type="AlphaFoldDB" id="A0A4Q9QXB6"/>
<accession>A0A4Q9QXB6</accession>
<dbReference type="InterPro" id="IPR050086">
    <property type="entry name" value="MetN_ABC_transporter-like"/>
</dbReference>
<evidence type="ECO:0000256" key="8">
    <source>
        <dbReference type="ARBA" id="ARBA00022970"/>
    </source>
</evidence>
<evidence type="ECO:0000256" key="5">
    <source>
        <dbReference type="ARBA" id="ARBA00022519"/>
    </source>
</evidence>
<dbReference type="RefSeq" id="WP_131185902.1">
    <property type="nucleotide sequence ID" value="NZ_QJUO01000039.1"/>
</dbReference>
<dbReference type="Pfam" id="PF00005">
    <property type="entry name" value="ABC_tran"/>
    <property type="match status" value="1"/>
</dbReference>
<evidence type="ECO:0000259" key="10">
    <source>
        <dbReference type="PROSITE" id="PS50893"/>
    </source>
</evidence>
<keyword evidence="3" id="KW-0813">Transport</keyword>
<organism evidence="11 12">
    <name type="scientific">Stutzerimonas kirkiae</name>
    <dbReference type="NCBI Taxonomy" id="2211392"/>
    <lineage>
        <taxon>Bacteria</taxon>
        <taxon>Pseudomonadati</taxon>
        <taxon>Pseudomonadota</taxon>
        <taxon>Gammaproteobacteria</taxon>
        <taxon>Pseudomonadales</taxon>
        <taxon>Pseudomonadaceae</taxon>
        <taxon>Stutzerimonas</taxon>
    </lineage>
</organism>
<dbReference type="Gene3D" id="3.40.50.300">
    <property type="entry name" value="P-loop containing nucleotide triphosphate hydrolases"/>
    <property type="match status" value="1"/>
</dbReference>
<keyword evidence="8" id="KW-0029">Amino-acid transport</keyword>
<dbReference type="InterPro" id="IPR030679">
    <property type="entry name" value="ABC_ATPase_HisP-typ"/>
</dbReference>
<proteinExistence type="inferred from homology"/>
<gene>
    <name evidence="11" type="ORF">DNJ96_17765</name>
</gene>
<dbReference type="FunFam" id="3.40.50.300:FF:000020">
    <property type="entry name" value="Amino acid ABC transporter ATP-binding component"/>
    <property type="match status" value="1"/>
</dbReference>
<evidence type="ECO:0000313" key="12">
    <source>
        <dbReference type="Proteomes" id="UP000292639"/>
    </source>
</evidence>
<reference evidence="11 12" key="1">
    <citation type="submission" date="2018-06" db="EMBL/GenBank/DDBJ databases">
        <title>Three novel Pseudomonas species isolated from symptomatic oak.</title>
        <authorList>
            <person name="Bueno-Gonzalez V."/>
            <person name="Brady C."/>
        </authorList>
    </citation>
    <scope>NUCLEOTIDE SEQUENCE [LARGE SCALE GENOMIC DNA]</scope>
    <source>
        <strain evidence="11 12">P17C</strain>
    </source>
</reference>
<protein>
    <submittedName>
        <fullName evidence="11">Amino acid ABC transporter ATP-binding protein</fullName>
    </submittedName>
</protein>
<keyword evidence="5" id="KW-0997">Cell inner membrane</keyword>
<dbReference type="CDD" id="cd03262">
    <property type="entry name" value="ABC_HisP_GlnQ"/>
    <property type="match status" value="1"/>
</dbReference>
<dbReference type="PROSITE" id="PS50893">
    <property type="entry name" value="ABC_TRANSPORTER_2"/>
    <property type="match status" value="1"/>
</dbReference>
<dbReference type="EMBL" id="QJUP01000035">
    <property type="protein sequence ID" value="TBU89050.1"/>
    <property type="molecule type" value="Genomic_DNA"/>
</dbReference>
<evidence type="ECO:0000256" key="6">
    <source>
        <dbReference type="ARBA" id="ARBA00022741"/>
    </source>
</evidence>
<dbReference type="InterPro" id="IPR017871">
    <property type="entry name" value="ABC_transporter-like_CS"/>
</dbReference>
<dbReference type="InterPro" id="IPR027417">
    <property type="entry name" value="P-loop_NTPase"/>
</dbReference>
<evidence type="ECO:0000256" key="3">
    <source>
        <dbReference type="ARBA" id="ARBA00022448"/>
    </source>
</evidence>
<evidence type="ECO:0000256" key="2">
    <source>
        <dbReference type="ARBA" id="ARBA00005417"/>
    </source>
</evidence>
<sequence length="244" mass="26931">MISIKNVNKWYGDFQVLTDCSTHVKKGEVVVVCGPSGSGKSTLIKCVNALEPFQQGDIVVDGTSIADKKTNLPKLRSRVGMVFQHFELFPHLTITENLTIAQIKVLGRSKAEAREKGLALLERVGLKEHAHKHPGQLSGGQQQRVAIARALAMDPVVMLFDEPTSALDPEMVNEVLDVMVQLAQEGMTMMCVTHEMGFARKVADRVIFMDAGKIVEDCEKEAFFGDVSARSERAQQFLAKILQH</sequence>
<evidence type="ECO:0000256" key="4">
    <source>
        <dbReference type="ARBA" id="ARBA00022475"/>
    </source>
</evidence>
<dbReference type="OrthoDB" id="9802264at2"/>
<dbReference type="PIRSF" id="PIRSF039085">
    <property type="entry name" value="ABC_ATPase_HisP"/>
    <property type="match status" value="1"/>
</dbReference>
<keyword evidence="4" id="KW-1003">Cell membrane</keyword>
<keyword evidence="12" id="KW-1185">Reference proteome</keyword>
<evidence type="ECO:0000313" key="11">
    <source>
        <dbReference type="EMBL" id="TBU89050.1"/>
    </source>
</evidence>
<dbReference type="GO" id="GO:0016887">
    <property type="term" value="F:ATP hydrolysis activity"/>
    <property type="evidence" value="ECO:0007669"/>
    <property type="project" value="InterPro"/>
</dbReference>
<evidence type="ECO:0000256" key="7">
    <source>
        <dbReference type="ARBA" id="ARBA00022840"/>
    </source>
</evidence>
<dbReference type="GO" id="GO:0005886">
    <property type="term" value="C:plasma membrane"/>
    <property type="evidence" value="ECO:0007669"/>
    <property type="project" value="UniProtKB-SubCell"/>
</dbReference>
<dbReference type="PANTHER" id="PTHR43166">
    <property type="entry name" value="AMINO ACID IMPORT ATP-BINDING PROTEIN"/>
    <property type="match status" value="1"/>
</dbReference>
<dbReference type="PANTHER" id="PTHR43166:SF9">
    <property type="entry name" value="GLUTAMATE_ASPARTATE IMPORT ATP-BINDING PROTEIN GLTL"/>
    <property type="match status" value="1"/>
</dbReference>
<keyword evidence="6" id="KW-0547">Nucleotide-binding</keyword>
<comment type="caution">
    <text evidence="11">The sequence shown here is derived from an EMBL/GenBank/DDBJ whole genome shotgun (WGS) entry which is preliminary data.</text>
</comment>
<keyword evidence="9" id="KW-0472">Membrane</keyword>
<keyword evidence="7 11" id="KW-0067">ATP-binding</keyword>
<name>A0A4Q9QXB6_9GAMM</name>
<dbReference type="InterPro" id="IPR003439">
    <property type="entry name" value="ABC_transporter-like_ATP-bd"/>
</dbReference>
<evidence type="ECO:0000256" key="9">
    <source>
        <dbReference type="ARBA" id="ARBA00023136"/>
    </source>
</evidence>
<dbReference type="SMART" id="SM00382">
    <property type="entry name" value="AAA"/>
    <property type="match status" value="1"/>
</dbReference>
<dbReference type="InterPro" id="IPR003593">
    <property type="entry name" value="AAA+_ATPase"/>
</dbReference>
<comment type="subcellular location">
    <subcellularLocation>
        <location evidence="1">Cell inner membrane</location>
        <topology evidence="1">Peripheral membrane protein</topology>
    </subcellularLocation>
</comment>
<dbReference type="GO" id="GO:0015424">
    <property type="term" value="F:ABC-type amino acid transporter activity"/>
    <property type="evidence" value="ECO:0007669"/>
    <property type="project" value="InterPro"/>
</dbReference>
<evidence type="ECO:0000256" key="1">
    <source>
        <dbReference type="ARBA" id="ARBA00004417"/>
    </source>
</evidence>
<feature type="domain" description="ABC transporter" evidence="10">
    <location>
        <begin position="2"/>
        <end position="236"/>
    </location>
</feature>
<dbReference type="Proteomes" id="UP000292639">
    <property type="component" value="Unassembled WGS sequence"/>
</dbReference>
<dbReference type="SUPFAM" id="SSF52540">
    <property type="entry name" value="P-loop containing nucleoside triphosphate hydrolases"/>
    <property type="match status" value="1"/>
</dbReference>
<dbReference type="PROSITE" id="PS00211">
    <property type="entry name" value="ABC_TRANSPORTER_1"/>
    <property type="match status" value="1"/>
</dbReference>